<dbReference type="InterPro" id="IPR059125">
    <property type="entry name" value="Ferritin_actino"/>
</dbReference>
<gene>
    <name evidence="2" type="ORF">UFOPK2373_00673</name>
</gene>
<protein>
    <submittedName>
        <fullName evidence="2">Unannotated protein</fullName>
    </submittedName>
</protein>
<evidence type="ECO:0000259" key="1">
    <source>
        <dbReference type="Pfam" id="PF13794"/>
    </source>
</evidence>
<sequence length="258" mass="29079">MFEWLKRLRKVAKQLTLTPRSEDKPARNTKAINLKPYTPEPKAFLGQLAYLQLSNFEILTAALKYSPNTSYKAELSEAAAKSFDKYRQLSKKLVELGADPAAEMNPFKERIAVFHSNTIGLDWYEVVVKVYLTSGLLDDFYSRLASGLDDELQAEVEKALKDKTFEKFAKRVLTEAIEADPVLGSRLALWGRRLMGDVLLELRAAFDNRKLAHIPKTKKLSVEEENQVNLAAYSKLEPLISELTGAHSSRMEVIGLTA</sequence>
<reference evidence="2" key="1">
    <citation type="submission" date="2020-05" db="EMBL/GenBank/DDBJ databases">
        <authorList>
            <person name="Chiriac C."/>
            <person name="Salcher M."/>
            <person name="Ghai R."/>
            <person name="Kavagutti S V."/>
        </authorList>
    </citation>
    <scope>NUCLEOTIDE SEQUENCE</scope>
</reference>
<evidence type="ECO:0000313" key="2">
    <source>
        <dbReference type="EMBL" id="CAB4688936.1"/>
    </source>
</evidence>
<dbReference type="Pfam" id="PF13794">
    <property type="entry name" value="MiaE_2"/>
    <property type="match status" value="1"/>
</dbReference>
<name>A0A6J6NRX7_9ZZZZ</name>
<dbReference type="AlphaFoldDB" id="A0A6J6NRX7"/>
<dbReference type="InterPro" id="IPR012347">
    <property type="entry name" value="Ferritin-like"/>
</dbReference>
<proteinExistence type="predicted"/>
<feature type="domain" description="Ferritin-like" evidence="1">
    <location>
        <begin position="44"/>
        <end position="201"/>
    </location>
</feature>
<dbReference type="Gene3D" id="1.20.1260.10">
    <property type="match status" value="1"/>
</dbReference>
<dbReference type="EMBL" id="CAEZXL010000103">
    <property type="protein sequence ID" value="CAB4688936.1"/>
    <property type="molecule type" value="Genomic_DNA"/>
</dbReference>
<accession>A0A6J6NRX7</accession>
<organism evidence="2">
    <name type="scientific">freshwater metagenome</name>
    <dbReference type="NCBI Taxonomy" id="449393"/>
    <lineage>
        <taxon>unclassified sequences</taxon>
        <taxon>metagenomes</taxon>
        <taxon>ecological metagenomes</taxon>
    </lineage>
</organism>